<comment type="subcellular location">
    <subcellularLocation>
        <location evidence="1">Membrane</location>
        <topology evidence="1">Multi-pass membrane protein</topology>
    </subcellularLocation>
</comment>
<accession>A0A2C6KJ59</accession>
<feature type="transmembrane region" description="Helical" evidence="8">
    <location>
        <begin position="512"/>
        <end position="535"/>
    </location>
</feature>
<feature type="transmembrane region" description="Helical" evidence="8">
    <location>
        <begin position="396"/>
        <end position="418"/>
    </location>
</feature>
<dbReference type="InterPro" id="IPR020846">
    <property type="entry name" value="MFS_dom"/>
</dbReference>
<feature type="transmembrane region" description="Helical" evidence="8">
    <location>
        <begin position="362"/>
        <end position="384"/>
    </location>
</feature>
<dbReference type="GO" id="GO:0022857">
    <property type="term" value="F:transmembrane transporter activity"/>
    <property type="evidence" value="ECO:0007669"/>
    <property type="project" value="InterPro"/>
</dbReference>
<evidence type="ECO:0000256" key="8">
    <source>
        <dbReference type="SAM" id="Phobius"/>
    </source>
</evidence>
<dbReference type="Gene3D" id="1.20.1250.20">
    <property type="entry name" value="MFS general substrate transporter like domains"/>
    <property type="match status" value="1"/>
</dbReference>
<evidence type="ECO:0000313" key="10">
    <source>
        <dbReference type="EMBL" id="PHJ20540.1"/>
    </source>
</evidence>
<feature type="compositionally biased region" description="Polar residues" evidence="7">
    <location>
        <begin position="1"/>
        <end position="10"/>
    </location>
</feature>
<dbReference type="OrthoDB" id="440755at2759"/>
<dbReference type="SUPFAM" id="SSF103473">
    <property type="entry name" value="MFS general substrate transporter"/>
    <property type="match status" value="1"/>
</dbReference>
<organism evidence="10 11">
    <name type="scientific">Cystoisospora suis</name>
    <dbReference type="NCBI Taxonomy" id="483139"/>
    <lineage>
        <taxon>Eukaryota</taxon>
        <taxon>Sar</taxon>
        <taxon>Alveolata</taxon>
        <taxon>Apicomplexa</taxon>
        <taxon>Conoidasida</taxon>
        <taxon>Coccidia</taxon>
        <taxon>Eucoccidiorida</taxon>
        <taxon>Eimeriorina</taxon>
        <taxon>Sarcocystidae</taxon>
        <taxon>Cystoisospora</taxon>
    </lineage>
</organism>
<evidence type="ECO:0000256" key="5">
    <source>
        <dbReference type="ARBA" id="ARBA00023136"/>
    </source>
</evidence>
<feature type="transmembrane region" description="Helical" evidence="8">
    <location>
        <begin position="257"/>
        <end position="279"/>
    </location>
</feature>
<dbReference type="Pfam" id="PF07690">
    <property type="entry name" value="MFS_1"/>
    <property type="match status" value="1"/>
</dbReference>
<evidence type="ECO:0000256" key="7">
    <source>
        <dbReference type="SAM" id="MobiDB-lite"/>
    </source>
</evidence>
<dbReference type="AlphaFoldDB" id="A0A2C6KJ59"/>
<evidence type="ECO:0000313" key="11">
    <source>
        <dbReference type="Proteomes" id="UP000221165"/>
    </source>
</evidence>
<feature type="transmembrane region" description="Helical" evidence="8">
    <location>
        <begin position="163"/>
        <end position="182"/>
    </location>
</feature>
<feature type="region of interest" description="Disordered" evidence="7">
    <location>
        <begin position="1"/>
        <end position="29"/>
    </location>
</feature>
<dbReference type="PROSITE" id="PS50850">
    <property type="entry name" value="MFS"/>
    <property type="match status" value="1"/>
</dbReference>
<feature type="transmembrane region" description="Helical" evidence="8">
    <location>
        <begin position="194"/>
        <end position="215"/>
    </location>
</feature>
<gene>
    <name evidence="10" type="ORF">CSUI_005624</name>
</gene>
<protein>
    <submittedName>
        <fullName evidence="10">Major facilitator family protein</fullName>
    </submittedName>
</protein>
<keyword evidence="3 8" id="KW-0812">Transmembrane</keyword>
<dbReference type="RefSeq" id="XP_067922227.1">
    <property type="nucleotide sequence ID" value="XM_068065794.1"/>
</dbReference>
<dbReference type="GO" id="GO:0016020">
    <property type="term" value="C:membrane"/>
    <property type="evidence" value="ECO:0007669"/>
    <property type="project" value="UniProtKB-SubCell"/>
</dbReference>
<feature type="transmembrane region" description="Helical" evidence="8">
    <location>
        <begin position="424"/>
        <end position="442"/>
    </location>
</feature>
<dbReference type="InterPro" id="IPR036259">
    <property type="entry name" value="MFS_trans_sf"/>
</dbReference>
<evidence type="ECO:0000256" key="2">
    <source>
        <dbReference type="ARBA" id="ARBA00022448"/>
    </source>
</evidence>
<dbReference type="InterPro" id="IPR011701">
    <property type="entry name" value="MFS"/>
</dbReference>
<comment type="caution">
    <text evidence="10">The sequence shown here is derived from an EMBL/GenBank/DDBJ whole genome shotgun (WGS) entry which is preliminary data.</text>
</comment>
<dbReference type="Proteomes" id="UP000221165">
    <property type="component" value="Unassembled WGS sequence"/>
</dbReference>
<keyword evidence="5 8" id="KW-0472">Membrane</keyword>
<sequence length="547" mass="60058">MPFYSGTTGDIQRAACQRNPGCPPPRPFTEQTDLQLWKHENAYKRRSQAGDPYLRNSFFPSFSFGKAGSRNHEEGESGERGLLVPQKPEYKLGPSVVTTQAVLNTVSGIEGLDLQLMPASFKILQADFSWALQDLGALVFYQSISQALSGLVWGYLADRTSRVRLLASGCCAWGLVSMFIAMSTQYWQFALLKVLNGIAMASIGPVAQSLISDLFPSNMRGEQFGWLQFFLCGGCIVGALIGGSMASLTVVQGVRGWRLAFFVSGMLSVCAGLLVRIIAVEPRRQEDFGGGEEDEPRSLMPDESTSGALREMYRRCRNFCRATLSRTFFILLLQGICGYIPLHAFQFYTMWFQYIGMPDWQASVLTACPLIGSMIGSLFGGWLGDQADKRSRFHGRPFVGQMGTLLSIPLIYTGLLVIPRRPEFFGLFALDMLLLGFAIAWCPSGVNRPILSEIVASDARASVFATQIVFEGSVAAMLGSPVIAFMAESLFGYRGVGASAPSEALKSRNIEALANALLVATAFPWTVCFFLYGLLHFTYKQDHLALE</sequence>
<dbReference type="EMBL" id="MIGC01002725">
    <property type="protein sequence ID" value="PHJ20540.1"/>
    <property type="molecule type" value="Genomic_DNA"/>
</dbReference>
<dbReference type="PANTHER" id="PTHR23505:SF52">
    <property type="entry name" value="MAJOR FACILITATOR SUPERFAMILY PROTEIN"/>
    <property type="match status" value="1"/>
</dbReference>
<dbReference type="PANTHER" id="PTHR23505">
    <property type="entry name" value="SPINSTER"/>
    <property type="match status" value="1"/>
</dbReference>
<dbReference type="VEuPathDB" id="ToxoDB:CSUI_005624"/>
<feature type="domain" description="Major facilitator superfamily (MFS) profile" evidence="9">
    <location>
        <begin position="99"/>
        <end position="527"/>
    </location>
</feature>
<evidence type="ECO:0000256" key="4">
    <source>
        <dbReference type="ARBA" id="ARBA00022989"/>
    </source>
</evidence>
<dbReference type="CDD" id="cd17328">
    <property type="entry name" value="MFS_spinster_like"/>
    <property type="match status" value="1"/>
</dbReference>
<evidence type="ECO:0000259" key="9">
    <source>
        <dbReference type="PROSITE" id="PS50850"/>
    </source>
</evidence>
<keyword evidence="2" id="KW-0813">Transport</keyword>
<evidence type="ECO:0000256" key="1">
    <source>
        <dbReference type="ARBA" id="ARBA00004141"/>
    </source>
</evidence>
<name>A0A2C6KJ59_9APIC</name>
<evidence type="ECO:0000256" key="3">
    <source>
        <dbReference type="ARBA" id="ARBA00022692"/>
    </source>
</evidence>
<dbReference type="InterPro" id="IPR044770">
    <property type="entry name" value="MFS_spinster-like"/>
</dbReference>
<feature type="transmembrane region" description="Helical" evidence="8">
    <location>
        <begin position="319"/>
        <end position="342"/>
    </location>
</feature>
<evidence type="ECO:0000256" key="6">
    <source>
        <dbReference type="ARBA" id="ARBA00024338"/>
    </source>
</evidence>
<comment type="similarity">
    <text evidence="6">Belongs to the major facilitator superfamily. Spinster (TC 2.A.1.49) family.</text>
</comment>
<feature type="transmembrane region" description="Helical" evidence="8">
    <location>
        <begin position="227"/>
        <end position="251"/>
    </location>
</feature>
<reference evidence="10 11" key="1">
    <citation type="journal article" date="2017" name="Int. J. Parasitol.">
        <title>The genome of the protozoan parasite Cystoisospora suis and a reverse vaccinology approach to identify vaccine candidates.</title>
        <authorList>
            <person name="Palmieri N."/>
            <person name="Shrestha A."/>
            <person name="Ruttkowski B."/>
            <person name="Beck T."/>
            <person name="Vogl C."/>
            <person name="Tomley F."/>
            <person name="Blake D.P."/>
            <person name="Joachim A."/>
        </authorList>
    </citation>
    <scope>NUCLEOTIDE SEQUENCE [LARGE SCALE GENOMIC DNA]</scope>
    <source>
        <strain evidence="10 11">Wien I</strain>
    </source>
</reference>
<proteinExistence type="inferred from homology"/>
<dbReference type="GeneID" id="94429005"/>
<keyword evidence="4 8" id="KW-1133">Transmembrane helix</keyword>
<keyword evidence="11" id="KW-1185">Reference proteome</keyword>